<dbReference type="eggNOG" id="ENOG502QQNE">
    <property type="taxonomic scope" value="Eukaryota"/>
</dbReference>
<dbReference type="HAMAP" id="MF_01161">
    <property type="entry name" value="tRNA_Ile_lys_synt"/>
    <property type="match status" value="1"/>
</dbReference>
<reference evidence="9" key="4">
    <citation type="journal article" date="2015" name="G3 (Bethesda)">
        <title>Genome sequences of three phytopathogenic species of the Magnaporthaceae family of fungi.</title>
        <authorList>
            <person name="Okagaki L.H."/>
            <person name="Nunes C.C."/>
            <person name="Sailsbery J."/>
            <person name="Clay B."/>
            <person name="Brown D."/>
            <person name="John T."/>
            <person name="Oh Y."/>
            <person name="Young N."/>
            <person name="Fitzgerald M."/>
            <person name="Haas B.J."/>
            <person name="Zeng Q."/>
            <person name="Young S."/>
            <person name="Adiconis X."/>
            <person name="Fan L."/>
            <person name="Levin J.Z."/>
            <person name="Mitchell T.K."/>
            <person name="Okubara P.A."/>
            <person name="Farman M.L."/>
            <person name="Kohn L.M."/>
            <person name="Birren B."/>
            <person name="Ma L.-J."/>
            <person name="Dean R.A."/>
        </authorList>
    </citation>
    <scope>NUCLEOTIDE SEQUENCE</scope>
    <source>
        <strain evidence="9">R3-111a-1</strain>
    </source>
</reference>
<gene>
    <name evidence="9" type="primary">20344801</name>
    <name evidence="8" type="ORF">GGTG_04343</name>
</gene>
<dbReference type="CDD" id="cd01992">
    <property type="entry name" value="TilS_N"/>
    <property type="match status" value="1"/>
</dbReference>
<sequence length="766" mass="87228">MRGIPPVLTGARPIGVAEFKEAVDAICRPRFPNPVSAKAKNRPAPVALAISGGVDSMALAYLCNQTLRQYRSFDGWRVADNPVDYFIAVTIDHGYREGSAQEAARVSALLRKYPTFRIAEPSRIQWRKLLRKPGHFPSAKEAREMLHELPNFETVAREQRFQIFARRMQIRGAVSMFLAHHEDDQYETVLMRLLNYPSPRGLMGIPPAGDMPHIDSIFGSHASGFIDDQLSSNPMYRMTMLSNERAGIRDALKSEMALNWEELERELRDGASGDSDPLGVASLDFTPGRRLGMHSRHAPLNIAPCPVEDGGAMIYRPLLEFSKDRLVATCVHNRVPWFEDESNKDATLTQRNALRHLVQNYTLPVVLQKPAILKISKRCRAKYEVQQAEASRLLQQTDLFDFQPNAGTIVVKLPELSMPRPRRASSISAAREFRGRLKHLRTVAGLLIRKLLRVASPMPIVTTLDNMQPFITRLFPSLAPTTEGTAAPGSVQGFVLNHVHFTPLFQETEDGSKELHWRLARAPHISPSRQRFPALVNDIPRYLEPLWWRPRSELKLSSKNEKHYRFRPYDGGRFWFNIVHRLPNRILVGPLEVGHLRRFREQLPDDAERKRLDGLLRRYAPGKVRWTLPAIYTLGPVDWALREPNLPDTDMSPQRQVEVWSSIWGDGNASINLVAIPTLGVHLQGIDEWIKWEVRFRKVGTEVLKRVEACELQRLDKAVSWLRHRAPLDKRRPPRDDYRLSDMGVNKLTPCITAEDFGERKAACAT</sequence>
<dbReference type="RefSeq" id="XP_009220402.1">
    <property type="nucleotide sequence ID" value="XM_009222138.1"/>
</dbReference>
<dbReference type="InterPro" id="IPR011063">
    <property type="entry name" value="TilS/TtcA_N"/>
</dbReference>
<dbReference type="InterPro" id="IPR012094">
    <property type="entry name" value="tRNA_Ile_lys_synt"/>
</dbReference>
<dbReference type="OrthoDB" id="434144at2759"/>
<evidence type="ECO:0000313" key="8">
    <source>
        <dbReference type="EMBL" id="EJT79257.1"/>
    </source>
</evidence>
<dbReference type="Gene3D" id="3.40.50.620">
    <property type="entry name" value="HUPs"/>
    <property type="match status" value="1"/>
</dbReference>
<dbReference type="GO" id="GO:0005524">
    <property type="term" value="F:ATP binding"/>
    <property type="evidence" value="ECO:0007669"/>
    <property type="project" value="UniProtKB-KW"/>
</dbReference>
<protein>
    <recommendedName>
        <fullName evidence="1">tRNA(Ile)-lysidine synthetase</fullName>
        <ecNumber evidence="1">6.3.4.19</ecNumber>
    </recommendedName>
</protein>
<dbReference type="Pfam" id="PF01171">
    <property type="entry name" value="ATP_bind_3"/>
    <property type="match status" value="2"/>
</dbReference>
<dbReference type="EnsemblFungi" id="EJT79257">
    <property type="protein sequence ID" value="EJT79257"/>
    <property type="gene ID" value="GGTG_04343"/>
</dbReference>
<comment type="catalytic activity">
    <reaction evidence="6">
        <text>cytidine(34) in tRNA(Ile2) + L-lysine + ATP = lysidine(34) in tRNA(Ile2) + AMP + diphosphate + H(+)</text>
        <dbReference type="Rhea" id="RHEA:43744"/>
        <dbReference type="Rhea" id="RHEA-COMP:10625"/>
        <dbReference type="Rhea" id="RHEA-COMP:10670"/>
        <dbReference type="ChEBI" id="CHEBI:15378"/>
        <dbReference type="ChEBI" id="CHEBI:30616"/>
        <dbReference type="ChEBI" id="CHEBI:32551"/>
        <dbReference type="ChEBI" id="CHEBI:33019"/>
        <dbReference type="ChEBI" id="CHEBI:82748"/>
        <dbReference type="ChEBI" id="CHEBI:83665"/>
        <dbReference type="ChEBI" id="CHEBI:456215"/>
        <dbReference type="EC" id="6.3.4.19"/>
    </reaction>
</comment>
<evidence type="ECO:0000256" key="2">
    <source>
        <dbReference type="ARBA" id="ARBA00022598"/>
    </source>
</evidence>
<keyword evidence="5" id="KW-0067">ATP-binding</keyword>
<reference evidence="8" key="3">
    <citation type="submission" date="2010-09" db="EMBL/GenBank/DDBJ databases">
        <title>Annotation of Gaeumannomyces graminis var. tritici R3-111a-1.</title>
        <authorList>
            <consortium name="The Broad Institute Genome Sequencing Platform"/>
            <person name="Ma L.-J."/>
            <person name="Dead R."/>
            <person name="Young S.K."/>
            <person name="Zeng Q."/>
            <person name="Gargeya S."/>
            <person name="Fitzgerald M."/>
            <person name="Haas B."/>
            <person name="Abouelleil A."/>
            <person name="Alvarado L."/>
            <person name="Arachchi H.M."/>
            <person name="Berlin A."/>
            <person name="Brown A."/>
            <person name="Chapman S.B."/>
            <person name="Chen Z."/>
            <person name="Dunbar C."/>
            <person name="Freedman E."/>
            <person name="Gearin G."/>
            <person name="Gellesch M."/>
            <person name="Goldberg J."/>
            <person name="Griggs A."/>
            <person name="Gujja S."/>
            <person name="Heiman D."/>
            <person name="Howarth C."/>
            <person name="Larson L."/>
            <person name="Lui A."/>
            <person name="MacDonald P.J.P."/>
            <person name="Mehta T."/>
            <person name="Montmayeur A."/>
            <person name="Murphy C."/>
            <person name="Neiman D."/>
            <person name="Pearson M."/>
            <person name="Priest M."/>
            <person name="Roberts A."/>
            <person name="Saif S."/>
            <person name="Shea T."/>
            <person name="Shenoy N."/>
            <person name="Sisk P."/>
            <person name="Stolte C."/>
            <person name="Sykes S."/>
            <person name="Yandava C."/>
            <person name="Wortman J."/>
            <person name="Nusbaum C."/>
            <person name="Birren B."/>
        </authorList>
    </citation>
    <scope>NUCLEOTIDE SEQUENCE</scope>
    <source>
        <strain evidence="8">R3-111a-1</strain>
    </source>
</reference>
<reference evidence="9" key="5">
    <citation type="submission" date="2018-04" db="UniProtKB">
        <authorList>
            <consortium name="EnsemblFungi"/>
        </authorList>
    </citation>
    <scope>IDENTIFICATION</scope>
    <source>
        <strain evidence="9">R3-111a-1</strain>
    </source>
</reference>
<dbReference type="VEuPathDB" id="FungiDB:GGTG_04343"/>
<dbReference type="GO" id="GO:0008033">
    <property type="term" value="P:tRNA processing"/>
    <property type="evidence" value="ECO:0007669"/>
    <property type="project" value="UniProtKB-KW"/>
</dbReference>
<keyword evidence="4" id="KW-0547">Nucleotide-binding</keyword>
<name>J3NSU4_GAET3</name>
<keyword evidence="10" id="KW-1185">Reference proteome</keyword>
<organism evidence="8">
    <name type="scientific">Gaeumannomyces tritici (strain R3-111a-1)</name>
    <name type="common">Wheat and barley take-all root rot fungus</name>
    <name type="synonym">Gaeumannomyces graminis var. tritici</name>
    <dbReference type="NCBI Taxonomy" id="644352"/>
    <lineage>
        <taxon>Eukaryota</taxon>
        <taxon>Fungi</taxon>
        <taxon>Dikarya</taxon>
        <taxon>Ascomycota</taxon>
        <taxon>Pezizomycotina</taxon>
        <taxon>Sordariomycetes</taxon>
        <taxon>Sordariomycetidae</taxon>
        <taxon>Magnaporthales</taxon>
        <taxon>Magnaporthaceae</taxon>
        <taxon>Gaeumannomyces</taxon>
    </lineage>
</organism>
<dbReference type="AlphaFoldDB" id="J3NSU4"/>
<evidence type="ECO:0000256" key="6">
    <source>
        <dbReference type="ARBA" id="ARBA00048539"/>
    </source>
</evidence>
<dbReference type="GO" id="GO:0032267">
    <property type="term" value="F:tRNA(Ile)-lysidine synthase activity"/>
    <property type="evidence" value="ECO:0007669"/>
    <property type="project" value="UniProtKB-EC"/>
</dbReference>
<dbReference type="EC" id="6.3.4.19" evidence="1"/>
<dbReference type="PANTHER" id="PTHR43033">
    <property type="entry name" value="TRNA(ILE)-LYSIDINE SYNTHASE-RELATED"/>
    <property type="match status" value="1"/>
</dbReference>
<proteinExistence type="inferred from homology"/>
<dbReference type="InterPro" id="IPR012795">
    <property type="entry name" value="tRNA_Ile_lys_synt_N"/>
</dbReference>
<evidence type="ECO:0000256" key="5">
    <source>
        <dbReference type="ARBA" id="ARBA00022840"/>
    </source>
</evidence>
<dbReference type="Proteomes" id="UP000006039">
    <property type="component" value="Unassembled WGS sequence"/>
</dbReference>
<reference evidence="10" key="1">
    <citation type="submission" date="2010-07" db="EMBL/GenBank/DDBJ databases">
        <title>The genome sequence of Gaeumannomyces graminis var. tritici strain R3-111a-1.</title>
        <authorList>
            <consortium name="The Broad Institute Genome Sequencing Platform"/>
            <person name="Ma L.-J."/>
            <person name="Dead R."/>
            <person name="Young S."/>
            <person name="Zeng Q."/>
            <person name="Koehrsen M."/>
            <person name="Alvarado L."/>
            <person name="Berlin A."/>
            <person name="Chapman S.B."/>
            <person name="Chen Z."/>
            <person name="Freedman E."/>
            <person name="Gellesch M."/>
            <person name="Goldberg J."/>
            <person name="Griggs A."/>
            <person name="Gujja S."/>
            <person name="Heilman E.R."/>
            <person name="Heiman D."/>
            <person name="Hepburn T."/>
            <person name="Howarth C."/>
            <person name="Jen D."/>
            <person name="Larson L."/>
            <person name="Mehta T."/>
            <person name="Neiman D."/>
            <person name="Pearson M."/>
            <person name="Roberts A."/>
            <person name="Saif S."/>
            <person name="Shea T."/>
            <person name="Shenoy N."/>
            <person name="Sisk P."/>
            <person name="Stolte C."/>
            <person name="Sykes S."/>
            <person name="Walk T."/>
            <person name="White J."/>
            <person name="Yandava C."/>
            <person name="Haas B."/>
            <person name="Nusbaum C."/>
            <person name="Birren B."/>
        </authorList>
    </citation>
    <scope>NUCLEOTIDE SEQUENCE [LARGE SCALE GENOMIC DNA]</scope>
    <source>
        <strain evidence="10">R3-111a-1</strain>
    </source>
</reference>
<accession>J3NSU4</accession>
<evidence type="ECO:0000256" key="3">
    <source>
        <dbReference type="ARBA" id="ARBA00022694"/>
    </source>
</evidence>
<evidence type="ECO:0000259" key="7">
    <source>
        <dbReference type="Pfam" id="PF01171"/>
    </source>
</evidence>
<feature type="domain" description="tRNA(Ile)-lysidine/2-thiocytidine synthase N-terminal" evidence="7">
    <location>
        <begin position="46"/>
        <end position="209"/>
    </location>
</feature>
<evidence type="ECO:0000256" key="1">
    <source>
        <dbReference type="ARBA" id="ARBA00013267"/>
    </source>
</evidence>
<dbReference type="HOGENOM" id="CLU_015599_0_0_1"/>
<keyword evidence="2" id="KW-0436">Ligase</keyword>
<dbReference type="GeneID" id="20344801"/>
<keyword evidence="3" id="KW-0819">tRNA processing</keyword>
<evidence type="ECO:0000313" key="9">
    <source>
        <dbReference type="EnsemblFungi" id="EJT79257"/>
    </source>
</evidence>
<reference evidence="8" key="2">
    <citation type="submission" date="2010-07" db="EMBL/GenBank/DDBJ databases">
        <authorList>
            <consortium name="The Broad Institute Genome Sequencing Platform"/>
            <consortium name="Broad Institute Genome Sequencing Center for Infectious Disease"/>
            <person name="Ma L.-J."/>
            <person name="Dead R."/>
            <person name="Young S."/>
            <person name="Zeng Q."/>
            <person name="Koehrsen M."/>
            <person name="Alvarado L."/>
            <person name="Berlin A."/>
            <person name="Chapman S.B."/>
            <person name="Chen Z."/>
            <person name="Freedman E."/>
            <person name="Gellesch M."/>
            <person name="Goldberg J."/>
            <person name="Griggs A."/>
            <person name="Gujja S."/>
            <person name="Heilman E.R."/>
            <person name="Heiman D."/>
            <person name="Hepburn T."/>
            <person name="Howarth C."/>
            <person name="Jen D."/>
            <person name="Larson L."/>
            <person name="Mehta T."/>
            <person name="Neiman D."/>
            <person name="Pearson M."/>
            <person name="Roberts A."/>
            <person name="Saif S."/>
            <person name="Shea T."/>
            <person name="Shenoy N."/>
            <person name="Sisk P."/>
            <person name="Stolte C."/>
            <person name="Sykes S."/>
            <person name="Walk T."/>
            <person name="White J."/>
            <person name="Yandava C."/>
            <person name="Haas B."/>
            <person name="Nusbaum C."/>
            <person name="Birren B."/>
        </authorList>
    </citation>
    <scope>NUCLEOTIDE SEQUENCE</scope>
    <source>
        <strain evidence="8">R3-111a-1</strain>
    </source>
</reference>
<dbReference type="STRING" id="644352.J3NSU4"/>
<evidence type="ECO:0000256" key="4">
    <source>
        <dbReference type="ARBA" id="ARBA00022741"/>
    </source>
</evidence>
<dbReference type="EMBL" id="GL385396">
    <property type="protein sequence ID" value="EJT79257.1"/>
    <property type="molecule type" value="Genomic_DNA"/>
</dbReference>
<feature type="domain" description="tRNA(Ile)-lysidine/2-thiocytidine synthase N-terminal" evidence="7">
    <location>
        <begin position="310"/>
        <end position="356"/>
    </location>
</feature>
<dbReference type="PANTHER" id="PTHR43033:SF1">
    <property type="entry name" value="TRNA(ILE)-LYSIDINE SYNTHASE-RELATED"/>
    <property type="match status" value="1"/>
</dbReference>
<evidence type="ECO:0000313" key="10">
    <source>
        <dbReference type="Proteomes" id="UP000006039"/>
    </source>
</evidence>
<dbReference type="SUPFAM" id="SSF52402">
    <property type="entry name" value="Adenine nucleotide alpha hydrolases-like"/>
    <property type="match status" value="1"/>
</dbReference>
<dbReference type="InterPro" id="IPR014729">
    <property type="entry name" value="Rossmann-like_a/b/a_fold"/>
</dbReference>